<dbReference type="SUPFAM" id="SSF51569">
    <property type="entry name" value="Aldolase"/>
    <property type="match status" value="1"/>
</dbReference>
<sequence>MVKCPCIHIGNNVIGSGNTCFIVAEISGNHHQHYREALELIEIAAEAGADAVKLQTYTPDTLTIDSDKPWFIVESENTPDAWKGHKLYDLYKTAYTPWDWQPKLAKVANERGIILFSTPFDETAVDFLEKEIDPPVYKIASYETNHIPLLKKIAKTGKPVILSAGFANVADIKLALKTLNDNGADQVALLHCVSTYSSEPNLDDINLRTIVDMTKRFNVVGGFSDNNGGIEIPIIAAALGASIIEKHVILDRSTGGPDASFSIEPQELAKLVGRIRENETKGSSDILVTPFAKRVIGKVKYGPENKAEKYNGKRFSQSVFAVSNIEKGETLTKANIRCIRPGDGLAPRYFEEVLGKVAASNIERGTPLSWKLVVK</sequence>
<dbReference type="NCBIfam" id="TIGR03586">
    <property type="entry name" value="PseI"/>
    <property type="match status" value="1"/>
</dbReference>
<dbReference type="Gene3D" id="3.90.1210.10">
    <property type="entry name" value="Antifreeze-like/N-acetylneuraminic acid synthase C-terminal domain"/>
    <property type="match status" value="1"/>
</dbReference>
<reference evidence="2 3" key="1">
    <citation type="journal article" date="2016" name="Nat. Commun.">
        <title>Thousands of microbial genomes shed light on interconnected biogeochemical processes in an aquifer system.</title>
        <authorList>
            <person name="Anantharaman K."/>
            <person name="Brown C.T."/>
            <person name="Hug L.A."/>
            <person name="Sharon I."/>
            <person name="Castelle C.J."/>
            <person name="Probst A.J."/>
            <person name="Thomas B.C."/>
            <person name="Singh A."/>
            <person name="Wilkins M.J."/>
            <person name="Karaoz U."/>
            <person name="Brodie E.L."/>
            <person name="Williams K.H."/>
            <person name="Hubbard S.S."/>
            <person name="Banfield J.F."/>
        </authorList>
    </citation>
    <scope>NUCLEOTIDE SEQUENCE [LARGE SCALE GENOMIC DNA]</scope>
</reference>
<protein>
    <submittedName>
        <fullName evidence="2">Pseudaminic acid synthase</fullName>
    </submittedName>
</protein>
<accession>A0A1F5HAN9</accession>
<dbReference type="Gene3D" id="3.20.20.70">
    <property type="entry name" value="Aldolase class I"/>
    <property type="match status" value="1"/>
</dbReference>
<dbReference type="Pfam" id="PF08666">
    <property type="entry name" value="SAF"/>
    <property type="match status" value="1"/>
</dbReference>
<dbReference type="PROSITE" id="PS50844">
    <property type="entry name" value="AFP_LIKE"/>
    <property type="match status" value="1"/>
</dbReference>
<dbReference type="InterPro" id="IPR013974">
    <property type="entry name" value="SAF"/>
</dbReference>
<dbReference type="PANTHER" id="PTHR42966:SF2">
    <property type="entry name" value="PSEUDAMINIC ACID SYNTHASE"/>
    <property type="match status" value="1"/>
</dbReference>
<proteinExistence type="predicted"/>
<comment type="caution">
    <text evidence="2">The sequence shown here is derived from an EMBL/GenBank/DDBJ whole genome shotgun (WGS) entry which is preliminary data.</text>
</comment>
<dbReference type="InterPro" id="IPR006190">
    <property type="entry name" value="SAF_AFP_Neu5Ac"/>
</dbReference>
<dbReference type="InterPro" id="IPR036732">
    <property type="entry name" value="AFP_Neu5c_C_sf"/>
</dbReference>
<dbReference type="InterPro" id="IPR057736">
    <property type="entry name" value="SAF_PseI/NeuA/NeuB"/>
</dbReference>
<dbReference type="EMBL" id="MFCA01000029">
    <property type="protein sequence ID" value="OGE01223.1"/>
    <property type="molecule type" value="Genomic_DNA"/>
</dbReference>
<feature type="domain" description="AFP-like" evidence="1">
    <location>
        <begin position="318"/>
        <end position="375"/>
    </location>
</feature>
<organism evidence="2 3">
    <name type="scientific">Candidatus Curtissbacteria bacterium RIFOXYA1_FULL_41_14</name>
    <dbReference type="NCBI Taxonomy" id="1797737"/>
    <lineage>
        <taxon>Bacteria</taxon>
        <taxon>Candidatus Curtissiibacteriota</taxon>
    </lineage>
</organism>
<evidence type="ECO:0000313" key="3">
    <source>
        <dbReference type="Proteomes" id="UP000176751"/>
    </source>
</evidence>
<dbReference type="AlphaFoldDB" id="A0A1F5HAN9"/>
<dbReference type="GO" id="GO:0047444">
    <property type="term" value="F:N-acylneuraminate-9-phosphate synthase activity"/>
    <property type="evidence" value="ECO:0007669"/>
    <property type="project" value="TreeGrafter"/>
</dbReference>
<evidence type="ECO:0000313" key="2">
    <source>
        <dbReference type="EMBL" id="OGE01223.1"/>
    </source>
</evidence>
<gene>
    <name evidence="2" type="ORF">A2196_00755</name>
</gene>
<dbReference type="STRING" id="1797737.A2196_00755"/>
<dbReference type="InterPro" id="IPR020030">
    <property type="entry name" value="Pseudaminic_synth_PseI"/>
</dbReference>
<evidence type="ECO:0000259" key="1">
    <source>
        <dbReference type="PROSITE" id="PS50844"/>
    </source>
</evidence>
<dbReference type="SUPFAM" id="SSF51269">
    <property type="entry name" value="AFP III-like domain"/>
    <property type="match status" value="1"/>
</dbReference>
<dbReference type="InterPro" id="IPR013132">
    <property type="entry name" value="PseI/NeuA/B-like_N"/>
</dbReference>
<dbReference type="SMART" id="SM00858">
    <property type="entry name" value="SAF"/>
    <property type="match status" value="1"/>
</dbReference>
<dbReference type="CDD" id="cd11615">
    <property type="entry name" value="SAF_NeuB_like"/>
    <property type="match status" value="1"/>
</dbReference>
<dbReference type="GO" id="GO:0016051">
    <property type="term" value="P:carbohydrate biosynthetic process"/>
    <property type="evidence" value="ECO:0007669"/>
    <property type="project" value="InterPro"/>
</dbReference>
<dbReference type="Pfam" id="PF03102">
    <property type="entry name" value="NeuB"/>
    <property type="match status" value="1"/>
</dbReference>
<dbReference type="InterPro" id="IPR051690">
    <property type="entry name" value="PseI-like"/>
</dbReference>
<name>A0A1F5HAN9_9BACT</name>
<dbReference type="InterPro" id="IPR013785">
    <property type="entry name" value="Aldolase_TIM"/>
</dbReference>
<dbReference type="PANTHER" id="PTHR42966">
    <property type="entry name" value="N-ACETYLNEURAMINATE SYNTHASE"/>
    <property type="match status" value="1"/>
</dbReference>
<dbReference type="Proteomes" id="UP000176751">
    <property type="component" value="Unassembled WGS sequence"/>
</dbReference>